<evidence type="ECO:0000256" key="7">
    <source>
        <dbReference type="RuleBase" id="RU000688"/>
    </source>
</evidence>
<feature type="transmembrane region" description="Helical" evidence="8">
    <location>
        <begin position="68"/>
        <end position="88"/>
    </location>
</feature>
<dbReference type="GO" id="GO:0004930">
    <property type="term" value="F:G protein-coupled receptor activity"/>
    <property type="evidence" value="ECO:0007669"/>
    <property type="project" value="UniProtKB-KW"/>
</dbReference>
<dbReference type="AlphaFoldDB" id="A0AAD9NKV0"/>
<comment type="subcellular location">
    <subcellularLocation>
        <location evidence="1">Cell membrane</location>
        <topology evidence="1">Multi-pass membrane protein</topology>
    </subcellularLocation>
</comment>
<dbReference type="PANTHER" id="PTHR24241:SF59">
    <property type="entry name" value="ADIPOKINETIC HORMONE RECEPTOR, ISOFORM C"/>
    <property type="match status" value="1"/>
</dbReference>
<keyword evidence="7" id="KW-0807">Transducer</keyword>
<keyword evidence="3 7" id="KW-0812">Transmembrane</keyword>
<dbReference type="SUPFAM" id="SSF81321">
    <property type="entry name" value="Family A G protein-coupled receptor-like"/>
    <property type="match status" value="1"/>
</dbReference>
<keyword evidence="2" id="KW-1003">Cell membrane</keyword>
<evidence type="ECO:0000259" key="9">
    <source>
        <dbReference type="PROSITE" id="PS50262"/>
    </source>
</evidence>
<evidence type="ECO:0000313" key="10">
    <source>
        <dbReference type="EMBL" id="KAK2172268.1"/>
    </source>
</evidence>
<dbReference type="EMBL" id="JAODUO010000975">
    <property type="protein sequence ID" value="KAK2172268.1"/>
    <property type="molecule type" value="Genomic_DNA"/>
</dbReference>
<evidence type="ECO:0000256" key="4">
    <source>
        <dbReference type="ARBA" id="ARBA00022989"/>
    </source>
</evidence>
<dbReference type="PANTHER" id="PTHR24241">
    <property type="entry name" value="NEUROPEPTIDE RECEPTOR-RELATED G-PROTEIN COUPLED RECEPTOR"/>
    <property type="match status" value="1"/>
</dbReference>
<sequence>MLFVVAACGNLSVFIAMFRTRRRRSRVNLFIMHLCVADLIVTFVVMPLEITWQLTVAWLAGDTACRVLMFFRAFGFYLSSFILVTISLDRYFAILRPMSFYDASRRSKVMLLFAWLGSAIASVPQVGTTSRNNYVFY</sequence>
<dbReference type="GO" id="GO:0005886">
    <property type="term" value="C:plasma membrane"/>
    <property type="evidence" value="ECO:0007669"/>
    <property type="project" value="UniProtKB-SubCell"/>
</dbReference>
<evidence type="ECO:0000256" key="5">
    <source>
        <dbReference type="ARBA" id="ARBA00023136"/>
    </source>
</evidence>
<dbReference type="Proteomes" id="UP001209878">
    <property type="component" value="Unassembled WGS sequence"/>
</dbReference>
<evidence type="ECO:0000256" key="2">
    <source>
        <dbReference type="ARBA" id="ARBA00022475"/>
    </source>
</evidence>
<comment type="caution">
    <text evidence="10">The sequence shown here is derived from an EMBL/GenBank/DDBJ whole genome shotgun (WGS) entry which is preliminary data.</text>
</comment>
<feature type="domain" description="G-protein coupled receptors family 1 profile" evidence="9">
    <location>
        <begin position="9"/>
        <end position="137"/>
    </location>
</feature>
<name>A0AAD9NKV0_RIDPI</name>
<feature type="transmembrane region" description="Helical" evidence="8">
    <location>
        <begin position="109"/>
        <end position="127"/>
    </location>
</feature>
<protein>
    <recommendedName>
        <fullName evidence="9">G-protein coupled receptors family 1 profile domain-containing protein</fullName>
    </recommendedName>
</protein>
<feature type="transmembrane region" description="Helical" evidence="8">
    <location>
        <begin position="27"/>
        <end position="48"/>
    </location>
</feature>
<gene>
    <name evidence="10" type="ORF">NP493_975g01004</name>
</gene>
<keyword evidence="11" id="KW-1185">Reference proteome</keyword>
<proteinExistence type="inferred from homology"/>
<accession>A0AAD9NKV0</accession>
<evidence type="ECO:0000256" key="1">
    <source>
        <dbReference type="ARBA" id="ARBA00004651"/>
    </source>
</evidence>
<evidence type="ECO:0000256" key="3">
    <source>
        <dbReference type="ARBA" id="ARBA00022692"/>
    </source>
</evidence>
<organism evidence="10 11">
    <name type="scientific">Ridgeia piscesae</name>
    <name type="common">Tubeworm</name>
    <dbReference type="NCBI Taxonomy" id="27915"/>
    <lineage>
        <taxon>Eukaryota</taxon>
        <taxon>Metazoa</taxon>
        <taxon>Spiralia</taxon>
        <taxon>Lophotrochozoa</taxon>
        <taxon>Annelida</taxon>
        <taxon>Polychaeta</taxon>
        <taxon>Sedentaria</taxon>
        <taxon>Canalipalpata</taxon>
        <taxon>Sabellida</taxon>
        <taxon>Siboglinidae</taxon>
        <taxon>Ridgeia</taxon>
    </lineage>
</organism>
<evidence type="ECO:0000256" key="8">
    <source>
        <dbReference type="SAM" id="Phobius"/>
    </source>
</evidence>
<comment type="similarity">
    <text evidence="7">Belongs to the G-protein coupled receptor 1 family.</text>
</comment>
<dbReference type="PROSITE" id="PS00237">
    <property type="entry name" value="G_PROTEIN_RECEP_F1_1"/>
    <property type="match status" value="1"/>
</dbReference>
<dbReference type="Pfam" id="PF00001">
    <property type="entry name" value="7tm_1"/>
    <property type="match status" value="1"/>
</dbReference>
<dbReference type="Gene3D" id="1.20.1070.10">
    <property type="entry name" value="Rhodopsin 7-helix transmembrane proteins"/>
    <property type="match status" value="1"/>
</dbReference>
<dbReference type="InterPro" id="IPR000276">
    <property type="entry name" value="GPCR_Rhodpsn"/>
</dbReference>
<evidence type="ECO:0000256" key="6">
    <source>
        <dbReference type="ARBA" id="ARBA00023170"/>
    </source>
</evidence>
<evidence type="ECO:0000313" key="11">
    <source>
        <dbReference type="Proteomes" id="UP001209878"/>
    </source>
</evidence>
<keyword evidence="7" id="KW-0297">G-protein coupled receptor</keyword>
<keyword evidence="5 8" id="KW-0472">Membrane</keyword>
<dbReference type="GO" id="GO:0042277">
    <property type="term" value="F:peptide binding"/>
    <property type="evidence" value="ECO:0007669"/>
    <property type="project" value="TreeGrafter"/>
</dbReference>
<keyword evidence="4 8" id="KW-1133">Transmembrane helix</keyword>
<dbReference type="GO" id="GO:0032870">
    <property type="term" value="P:cellular response to hormone stimulus"/>
    <property type="evidence" value="ECO:0007669"/>
    <property type="project" value="TreeGrafter"/>
</dbReference>
<keyword evidence="6 7" id="KW-0675">Receptor</keyword>
<dbReference type="PROSITE" id="PS50262">
    <property type="entry name" value="G_PROTEIN_RECEP_F1_2"/>
    <property type="match status" value="1"/>
</dbReference>
<dbReference type="PRINTS" id="PR00237">
    <property type="entry name" value="GPCRRHODOPSN"/>
</dbReference>
<dbReference type="InterPro" id="IPR017452">
    <property type="entry name" value="GPCR_Rhodpsn_7TM"/>
</dbReference>
<reference evidence="10" key="1">
    <citation type="journal article" date="2023" name="Mol. Biol. Evol.">
        <title>Third-Generation Sequencing Reveals the Adaptive Role of the Epigenome in Three Deep-Sea Polychaetes.</title>
        <authorList>
            <person name="Perez M."/>
            <person name="Aroh O."/>
            <person name="Sun Y."/>
            <person name="Lan Y."/>
            <person name="Juniper S.K."/>
            <person name="Young C.R."/>
            <person name="Angers B."/>
            <person name="Qian P.Y."/>
        </authorList>
    </citation>
    <scope>NUCLEOTIDE SEQUENCE</scope>
    <source>
        <strain evidence="10">R07B-5</strain>
    </source>
</reference>